<dbReference type="GO" id="GO:0016811">
    <property type="term" value="F:hydrolase activity, acting on carbon-nitrogen (but not peptide) bonds, in linear amides"/>
    <property type="evidence" value="ECO:0007669"/>
    <property type="project" value="TreeGrafter"/>
</dbReference>
<reference evidence="1 2" key="1">
    <citation type="submission" date="2020-03" db="EMBL/GenBank/DDBJ databases">
        <title>Bradyrhizobium diversity isolated from nodules of Indigofera sp.</title>
        <authorList>
            <person name="Klepa M."/>
            <person name="Helene L."/>
            <person name="Hungria M."/>
        </authorList>
    </citation>
    <scope>NUCLEOTIDE SEQUENCE [LARGE SCALE GENOMIC DNA]</scope>
    <source>
        <strain evidence="1 2">WSM 1791</strain>
    </source>
</reference>
<dbReference type="PANTHER" id="PTHR12993">
    <property type="entry name" value="N-ACETYLGLUCOSAMINYL-PHOSPHATIDYLINOSITOL DE-N-ACETYLASE-RELATED"/>
    <property type="match status" value="1"/>
</dbReference>
<dbReference type="Gene3D" id="3.40.50.10320">
    <property type="entry name" value="LmbE-like"/>
    <property type="match status" value="1"/>
</dbReference>
<sequence length="292" mass="32191">MTATAVTERHAAPQRAAGKALLQILVDPNRAHAAADHVAVIVAHPDDETIGCGAQLHRLDNVTVVVATNGAPRDGADARAHGYASPTAYAAARERELCNALVLANLPASRIVELGFSDQTTAFRLADLTRAIIVLVAARDIKVVLSHAFEGGHPDHDATAFAVHAVAAIRRRHGQALDVIEMPFYHRKDHGWTTQRFSRHPRQPAIAVRLNAAERDWKRRMVAAHTTQRATLSAFDSDVERFRLAPAYDFHSLPNRGKLLYEQYNWGLTGKSWLMLSRSAMNELGLVGERWF</sequence>
<dbReference type="InterPro" id="IPR003737">
    <property type="entry name" value="GlcNAc_PI_deacetylase-related"/>
</dbReference>
<accession>A0A7Y4LXX4</accession>
<dbReference type="AlphaFoldDB" id="A0A7Y4LXX4"/>
<dbReference type="PANTHER" id="PTHR12993:SF11">
    <property type="entry name" value="N-ACETYLGLUCOSAMINYL-PHOSPHATIDYLINOSITOL DE-N-ACETYLASE"/>
    <property type="match status" value="1"/>
</dbReference>
<dbReference type="Pfam" id="PF02585">
    <property type="entry name" value="PIG-L"/>
    <property type="match status" value="1"/>
</dbReference>
<keyword evidence="2" id="KW-1185">Reference proteome</keyword>
<protein>
    <submittedName>
        <fullName evidence="1">PIG-L family deacetylase</fullName>
    </submittedName>
</protein>
<dbReference type="EMBL" id="JAAVLX010000007">
    <property type="protein sequence ID" value="NOJ42165.1"/>
    <property type="molecule type" value="Genomic_DNA"/>
</dbReference>
<evidence type="ECO:0000313" key="2">
    <source>
        <dbReference type="Proteomes" id="UP000544122"/>
    </source>
</evidence>
<organism evidence="1 2">
    <name type="scientific">Bradyrhizobium australiense</name>
    <dbReference type="NCBI Taxonomy" id="2721161"/>
    <lineage>
        <taxon>Bacteria</taxon>
        <taxon>Pseudomonadati</taxon>
        <taxon>Pseudomonadota</taxon>
        <taxon>Alphaproteobacteria</taxon>
        <taxon>Hyphomicrobiales</taxon>
        <taxon>Nitrobacteraceae</taxon>
        <taxon>Bradyrhizobium</taxon>
    </lineage>
</organism>
<dbReference type="InterPro" id="IPR024078">
    <property type="entry name" value="LmbE-like_dom_sf"/>
</dbReference>
<dbReference type="RefSeq" id="WP_171581415.1">
    <property type="nucleotide sequence ID" value="NZ_JAAVLX010000007.1"/>
</dbReference>
<proteinExistence type="predicted"/>
<comment type="caution">
    <text evidence="1">The sequence shown here is derived from an EMBL/GenBank/DDBJ whole genome shotgun (WGS) entry which is preliminary data.</text>
</comment>
<name>A0A7Y4LXX4_9BRAD</name>
<evidence type="ECO:0000313" key="1">
    <source>
        <dbReference type="EMBL" id="NOJ42165.1"/>
    </source>
</evidence>
<dbReference type="Proteomes" id="UP000544122">
    <property type="component" value="Unassembled WGS sequence"/>
</dbReference>
<dbReference type="SUPFAM" id="SSF102588">
    <property type="entry name" value="LmbE-like"/>
    <property type="match status" value="1"/>
</dbReference>
<gene>
    <name evidence="1" type="ORF">HCN58_21660</name>
</gene>